<accession>A0A378NRV9</accession>
<dbReference type="GO" id="GO:0042262">
    <property type="term" value="P:DNA protection"/>
    <property type="evidence" value="ECO:0007669"/>
    <property type="project" value="InterPro"/>
</dbReference>
<dbReference type="InterPro" id="IPR009951">
    <property type="entry name" value="Host-nuc_inhib_Gam"/>
</dbReference>
<dbReference type="SUPFAM" id="SSF161266">
    <property type="entry name" value="Gam-like"/>
    <property type="match status" value="1"/>
</dbReference>
<reference evidence="1 2" key="1">
    <citation type="submission" date="2018-06" db="EMBL/GenBank/DDBJ databases">
        <authorList>
            <consortium name="Pathogen Informatics"/>
            <person name="Doyle S."/>
        </authorList>
    </citation>
    <scope>NUCLEOTIDE SEQUENCE [LARGE SCALE GENOMIC DNA]</scope>
    <source>
        <strain evidence="1 2">NCTC10571</strain>
    </source>
</reference>
<evidence type="ECO:0000313" key="1">
    <source>
        <dbReference type="EMBL" id="STY71123.1"/>
    </source>
</evidence>
<dbReference type="GO" id="GO:0003690">
    <property type="term" value="F:double-stranded DNA binding"/>
    <property type="evidence" value="ECO:0007669"/>
    <property type="project" value="InterPro"/>
</dbReference>
<protein>
    <submittedName>
        <fullName evidence="1">Mu-like prophage host-nuclease inhibitor protein Gam</fullName>
    </submittedName>
</protein>
<organism evidence="1 2">
    <name type="scientific">Megamonas hypermegale</name>
    <dbReference type="NCBI Taxonomy" id="158847"/>
    <lineage>
        <taxon>Bacteria</taxon>
        <taxon>Bacillati</taxon>
        <taxon>Bacillota</taxon>
        <taxon>Negativicutes</taxon>
        <taxon>Selenomonadales</taxon>
        <taxon>Selenomonadaceae</taxon>
        <taxon>Megamonas</taxon>
    </lineage>
</organism>
<name>A0A378NRV9_9FIRM</name>
<dbReference type="Proteomes" id="UP000255234">
    <property type="component" value="Unassembled WGS sequence"/>
</dbReference>
<dbReference type="EMBL" id="UGPP01000001">
    <property type="protein sequence ID" value="STY71123.1"/>
    <property type="molecule type" value="Genomic_DNA"/>
</dbReference>
<dbReference type="Pfam" id="PF07352">
    <property type="entry name" value="Phage_Mu_Gam"/>
    <property type="match status" value="1"/>
</dbReference>
<dbReference type="RefSeq" id="WP_115151497.1">
    <property type="nucleotide sequence ID" value="NZ_UGPP01000001.1"/>
</dbReference>
<sequence length="188" mass="22431">MSQFETTKDLLDYIDSIDELEYANDKNTDHFKISSIDQANYYVKKYKELEEECNNINQSAKNCLEEYSLKVDTWRENSINPIKNKMDYYKNLLEEYAHNQLDNSKKKSLKLIEGIISFRAQQPIINYDEETMINYLKEHNNNCLRTTFKVDKKELKSLGQIKDNNFYFNDQLLDFVNVENKEPTFSIK</sequence>
<evidence type="ECO:0000313" key="2">
    <source>
        <dbReference type="Proteomes" id="UP000255234"/>
    </source>
</evidence>
<gene>
    <name evidence="1" type="ORF">NCTC10571_01275</name>
</gene>
<dbReference type="AlphaFoldDB" id="A0A378NRV9"/>
<proteinExistence type="predicted"/>